<dbReference type="PANTHER" id="PTHR11328">
    <property type="entry name" value="MAJOR FACILITATOR SUPERFAMILY DOMAIN-CONTAINING PROTEIN"/>
    <property type="match status" value="1"/>
</dbReference>
<dbReference type="GO" id="GO:0008643">
    <property type="term" value="P:carbohydrate transport"/>
    <property type="evidence" value="ECO:0007669"/>
    <property type="project" value="InterPro"/>
</dbReference>
<dbReference type="SUPFAM" id="SSF103473">
    <property type="entry name" value="MFS general substrate transporter"/>
    <property type="match status" value="1"/>
</dbReference>
<evidence type="ECO:0000256" key="2">
    <source>
        <dbReference type="SAM" id="MobiDB-lite"/>
    </source>
</evidence>
<feature type="compositionally biased region" description="Polar residues" evidence="2">
    <location>
        <begin position="489"/>
        <end position="498"/>
    </location>
</feature>
<gene>
    <name evidence="4" type="ORF">HMF7854_10035</name>
</gene>
<feature type="transmembrane region" description="Helical" evidence="3">
    <location>
        <begin position="154"/>
        <end position="174"/>
    </location>
</feature>
<keyword evidence="5" id="KW-1185">Reference proteome</keyword>
<evidence type="ECO:0000313" key="5">
    <source>
        <dbReference type="Proteomes" id="UP000274661"/>
    </source>
</evidence>
<dbReference type="OrthoDB" id="9764596at2"/>
<feature type="transmembrane region" description="Helical" evidence="3">
    <location>
        <begin position="431"/>
        <end position="453"/>
    </location>
</feature>
<dbReference type="PANTHER" id="PTHR11328:SF24">
    <property type="entry name" value="MAJOR FACILITATOR SUPERFAMILY (MFS) PROFILE DOMAIN-CONTAINING PROTEIN"/>
    <property type="match status" value="1"/>
</dbReference>
<protein>
    <submittedName>
        <fullName evidence="4">MFS transporter</fullName>
    </submittedName>
</protein>
<feature type="transmembrane region" description="Helical" evidence="3">
    <location>
        <begin position="312"/>
        <end position="331"/>
    </location>
</feature>
<comment type="similarity">
    <text evidence="1">Belongs to the sodium:galactoside symporter (TC 2.A.2) family.</text>
</comment>
<dbReference type="GO" id="GO:0005886">
    <property type="term" value="C:plasma membrane"/>
    <property type="evidence" value="ECO:0007669"/>
    <property type="project" value="TreeGrafter"/>
</dbReference>
<organism evidence="4 5">
    <name type="scientific">Sphingomonas ginkgonis</name>
    <dbReference type="NCBI Taxonomy" id="2315330"/>
    <lineage>
        <taxon>Bacteria</taxon>
        <taxon>Pseudomonadati</taxon>
        <taxon>Pseudomonadota</taxon>
        <taxon>Alphaproteobacteria</taxon>
        <taxon>Sphingomonadales</taxon>
        <taxon>Sphingomonadaceae</taxon>
        <taxon>Sphingomonas</taxon>
    </lineage>
</organism>
<accession>A0A3R9YJ70</accession>
<dbReference type="Gene3D" id="1.20.1250.20">
    <property type="entry name" value="MFS general substrate transporter like domains"/>
    <property type="match status" value="2"/>
</dbReference>
<keyword evidence="3" id="KW-0812">Transmembrane</keyword>
<dbReference type="AlphaFoldDB" id="A0A3R9YJ70"/>
<name>A0A3R9YJ70_9SPHN</name>
<evidence type="ECO:0000256" key="1">
    <source>
        <dbReference type="ARBA" id="ARBA00009617"/>
    </source>
</evidence>
<evidence type="ECO:0000313" key="4">
    <source>
        <dbReference type="EMBL" id="RST31139.1"/>
    </source>
</evidence>
<dbReference type="InterPro" id="IPR036259">
    <property type="entry name" value="MFS_trans_sf"/>
</dbReference>
<keyword evidence="3" id="KW-1133">Transmembrane helix</keyword>
<proteinExistence type="inferred from homology"/>
<feature type="transmembrane region" description="Helical" evidence="3">
    <location>
        <begin position="194"/>
        <end position="212"/>
    </location>
</feature>
<evidence type="ECO:0000256" key="3">
    <source>
        <dbReference type="SAM" id="Phobius"/>
    </source>
</evidence>
<dbReference type="RefSeq" id="WP_126718972.1">
    <property type="nucleotide sequence ID" value="NZ_RWJF01000001.1"/>
</dbReference>
<dbReference type="Pfam" id="PF13347">
    <property type="entry name" value="MFS_2"/>
    <property type="match status" value="1"/>
</dbReference>
<feature type="transmembrane region" description="Helical" evidence="3">
    <location>
        <begin position="86"/>
        <end position="102"/>
    </location>
</feature>
<reference evidence="4 5" key="1">
    <citation type="submission" date="2018-12" db="EMBL/GenBank/DDBJ databases">
        <title>Sphingomonas sp. HMF7854 Genome sequencing and assembly.</title>
        <authorList>
            <person name="Cha I."/>
            <person name="Kang H."/>
            <person name="Kim H."/>
            <person name="Kang J."/>
            <person name="Joh K."/>
        </authorList>
    </citation>
    <scope>NUCLEOTIDE SEQUENCE [LARGE SCALE GENOMIC DNA]</scope>
    <source>
        <strain evidence="4 5">HMF7854</strain>
    </source>
</reference>
<feature type="region of interest" description="Disordered" evidence="2">
    <location>
        <begin position="477"/>
        <end position="498"/>
    </location>
</feature>
<feature type="transmembrane region" description="Helical" evidence="3">
    <location>
        <begin position="245"/>
        <end position="267"/>
    </location>
</feature>
<feature type="transmembrane region" description="Helical" evidence="3">
    <location>
        <begin position="273"/>
        <end position="300"/>
    </location>
</feature>
<feature type="transmembrane region" description="Helical" evidence="3">
    <location>
        <begin position="343"/>
        <end position="367"/>
    </location>
</feature>
<dbReference type="Proteomes" id="UP000274661">
    <property type="component" value="Unassembled WGS sequence"/>
</dbReference>
<dbReference type="GO" id="GO:0015293">
    <property type="term" value="F:symporter activity"/>
    <property type="evidence" value="ECO:0007669"/>
    <property type="project" value="InterPro"/>
</dbReference>
<comment type="caution">
    <text evidence="4">The sequence shown here is derived from an EMBL/GenBank/DDBJ whole genome shotgun (WGS) entry which is preliminary data.</text>
</comment>
<dbReference type="EMBL" id="RWJF01000001">
    <property type="protein sequence ID" value="RST31139.1"/>
    <property type="molecule type" value="Genomic_DNA"/>
</dbReference>
<sequence>MATAPQLRKLPLATKLAYGFGSVAYGIKDNGFQTLLLLYYNQVVGVPAHLVGLAIMVALVIDAFVDPIVGHLSDHLRSRWGRRHPFMYAAALPVGLLYLLLWNPPTSSPGATVAWLAGTAILIRTAISCYEVPSSALAPELTADYHERTSVLGYRYLFGWIGGMTMLLLTFNVFLQPTAQYPLGQLNPDGYHRYALVAAIAMTLSIAISALGTHREIRHLPQGRPARTSIAGTFREIAATLRNRAFLILIGAGVFAYTSQGLSFALSTYFNTFVWGFPAAALGLFTIAVLVGVGLAFLLASRVSRRLGKRRTAVLLSLCYIIVSIIPLLLRRNGLFFVNGDPALMPVLMGFTALGTALGVGNMILGASMMSDVVEEAQERTGARSEGLFFAGSFFMQKCVSGLGLFLTGIILSGVGFPTGALPGQVSQQTLYRLIDTYCVLHIVLGLTGLLILSRFPITRAQHEQRVARLAETASHAAPLPGSEPEYTLPSNAQAAPL</sequence>
<keyword evidence="3" id="KW-0472">Membrane</keyword>
<feature type="transmembrane region" description="Helical" evidence="3">
    <location>
        <begin position="46"/>
        <end position="65"/>
    </location>
</feature>
<feature type="transmembrane region" description="Helical" evidence="3">
    <location>
        <begin position="388"/>
        <end position="411"/>
    </location>
</feature>
<dbReference type="InterPro" id="IPR039672">
    <property type="entry name" value="MFS_2"/>
</dbReference>